<proteinExistence type="predicted"/>
<evidence type="ECO:0000259" key="6">
    <source>
        <dbReference type="PROSITE" id="PS51194"/>
    </source>
</evidence>
<feature type="domain" description="Helicase C-terminal" evidence="6">
    <location>
        <begin position="355"/>
        <end position="504"/>
    </location>
</feature>
<keyword evidence="8" id="KW-1185">Reference proteome</keyword>
<organism evidence="7 8">
    <name type="scientific">Halobacillus karajensis</name>
    <dbReference type="NCBI Taxonomy" id="195088"/>
    <lineage>
        <taxon>Bacteria</taxon>
        <taxon>Bacillati</taxon>
        <taxon>Bacillota</taxon>
        <taxon>Bacilli</taxon>
        <taxon>Bacillales</taxon>
        <taxon>Bacillaceae</taxon>
        <taxon>Halobacillus</taxon>
    </lineage>
</organism>
<dbReference type="InterPro" id="IPR027417">
    <property type="entry name" value="P-loop_NTPase"/>
</dbReference>
<evidence type="ECO:0000313" key="7">
    <source>
        <dbReference type="EMBL" id="CDQ24326.1"/>
    </source>
</evidence>
<dbReference type="InterPro" id="IPR014001">
    <property type="entry name" value="Helicase_ATP-bd"/>
</dbReference>
<dbReference type="InterPro" id="IPR057342">
    <property type="entry name" value="DEXDc_RapA"/>
</dbReference>
<protein>
    <submittedName>
        <fullName evidence="7">RNA polymerase-associated protein RapA</fullName>
    </submittedName>
</protein>
<dbReference type="InterPro" id="IPR001650">
    <property type="entry name" value="Helicase_C-like"/>
</dbReference>
<dbReference type="EMBL" id="CCDI010000003">
    <property type="protein sequence ID" value="CDQ24326.1"/>
    <property type="molecule type" value="Genomic_DNA"/>
</dbReference>
<reference evidence="8" key="1">
    <citation type="submission" date="2014-03" db="EMBL/GenBank/DDBJ databases">
        <authorList>
            <person name="Urmite Genomes U."/>
        </authorList>
    </citation>
    <scope>NUCLEOTIDE SEQUENCE [LARGE SCALE GENOMIC DNA]</scope>
    <source>
        <strain evidence="8">HD-03</strain>
    </source>
</reference>
<evidence type="ECO:0000256" key="3">
    <source>
        <dbReference type="ARBA" id="ARBA00022806"/>
    </source>
</evidence>
<keyword evidence="2" id="KW-0378">Hydrolase</keyword>
<dbReference type="PANTHER" id="PTHR45766">
    <property type="entry name" value="DNA ANNEALING HELICASE AND ENDONUCLEASE ZRANB3 FAMILY MEMBER"/>
    <property type="match status" value="1"/>
</dbReference>
<dbReference type="GO" id="GO:0005524">
    <property type="term" value="F:ATP binding"/>
    <property type="evidence" value="ECO:0007669"/>
    <property type="project" value="UniProtKB-KW"/>
</dbReference>
<dbReference type="GO" id="GO:0016787">
    <property type="term" value="F:hydrolase activity"/>
    <property type="evidence" value="ECO:0007669"/>
    <property type="project" value="UniProtKB-KW"/>
</dbReference>
<dbReference type="SMART" id="SM00487">
    <property type="entry name" value="DEXDc"/>
    <property type="match status" value="1"/>
</dbReference>
<dbReference type="InterPro" id="IPR049730">
    <property type="entry name" value="SNF2/RAD54-like_C"/>
</dbReference>
<evidence type="ECO:0000313" key="8">
    <source>
        <dbReference type="Proteomes" id="UP000028868"/>
    </source>
</evidence>
<sequence>MIEIHPDQSFIPTLSENLNHPDKLAPWSGFKLAYQAAKFKTVPKFDGLLALDHLPHVDFMEHQVEAAETVVHHMNGRAILADEVGLGKTLEAGLILKEYMIRGRAKKVLILTPASLVNQWIQELNEKFYIQAASPRKKQASWEDWDVTVTSIDMAKRENHKESILDIEYDLIIIDEAHKLKNHQTKNYQFVQSLKKTYCLLLTATPIQNKLSDLFNLVSILKPGYLGNLTDFKKKYRENSQEKDNIQHIHSLVGHLMIRNRRKDTGLDSSKRKVVNERLSFTEEEMEMYKKLESLKAGHPSFTWLTLAKELCSSREACYMSLNQLKKNASEENAVVYDEYIEAIGQVPHHIKAKRMTELIEKTDEKFIVFTEYRATQFYLQWYLQQNGITSVPFSGKFNKSKRDWMKQLFKTKAQVMVATEAGGEGINLQFCHHMINYDLPWNPMRLEQRIGRIHRFGQEHDVKIYNFAIKDTIEDHIMKMLYEKIEMFKNAVGDLDHILEQIPGGSFDHQIQSILKQSDSQGEVDIKLQNLVSYVEHTVNERRESS</sequence>
<dbReference type="AlphaFoldDB" id="A0A024P6P6"/>
<evidence type="ECO:0000256" key="2">
    <source>
        <dbReference type="ARBA" id="ARBA00022801"/>
    </source>
</evidence>
<feature type="domain" description="Helicase ATP-binding" evidence="5">
    <location>
        <begin position="69"/>
        <end position="224"/>
    </location>
</feature>
<dbReference type="Gene3D" id="3.40.50.10810">
    <property type="entry name" value="Tandem AAA-ATPase domain"/>
    <property type="match status" value="1"/>
</dbReference>
<dbReference type="Gene3D" id="3.40.50.300">
    <property type="entry name" value="P-loop containing nucleotide triphosphate hydrolases"/>
    <property type="match status" value="1"/>
</dbReference>
<dbReference type="Pfam" id="PF00271">
    <property type="entry name" value="Helicase_C"/>
    <property type="match status" value="1"/>
</dbReference>
<accession>A0A024P6P6</accession>
<dbReference type="RefSeq" id="WP_035509073.1">
    <property type="nucleotide sequence ID" value="NZ_CCDH010000001.1"/>
</dbReference>
<keyword evidence="3" id="KW-0347">Helicase</keyword>
<dbReference type="PROSITE" id="PS51194">
    <property type="entry name" value="HELICASE_CTER"/>
    <property type="match status" value="1"/>
</dbReference>
<reference evidence="7 8" key="2">
    <citation type="submission" date="2014-05" db="EMBL/GenBank/DDBJ databases">
        <title>Draft genome sequence of Halobacillus karajensis HK-03.</title>
        <authorList>
            <person name="Khelaifia S."/>
            <person name="Croce O."/>
            <person name="Lagier J.C."/>
            <person name="Raoult D."/>
        </authorList>
    </citation>
    <scope>NUCLEOTIDE SEQUENCE [LARGE SCALE GENOMIC DNA]</scope>
    <source>
        <strain evidence="7 8">HD-03</strain>
    </source>
</reference>
<dbReference type="Proteomes" id="UP000028868">
    <property type="component" value="Unassembled WGS sequence"/>
</dbReference>
<evidence type="ECO:0000259" key="5">
    <source>
        <dbReference type="PROSITE" id="PS51192"/>
    </source>
</evidence>
<dbReference type="CDD" id="cd18793">
    <property type="entry name" value="SF2_C_SNF"/>
    <property type="match status" value="1"/>
</dbReference>
<keyword evidence="1" id="KW-0547">Nucleotide-binding</keyword>
<dbReference type="CDD" id="cd18011">
    <property type="entry name" value="DEXDc_RapA"/>
    <property type="match status" value="1"/>
</dbReference>
<dbReference type="GO" id="GO:0004386">
    <property type="term" value="F:helicase activity"/>
    <property type="evidence" value="ECO:0007669"/>
    <property type="project" value="UniProtKB-KW"/>
</dbReference>
<dbReference type="Pfam" id="PF00176">
    <property type="entry name" value="SNF2-rel_dom"/>
    <property type="match status" value="1"/>
</dbReference>
<dbReference type="InterPro" id="IPR000330">
    <property type="entry name" value="SNF2_N"/>
</dbReference>
<dbReference type="InterPro" id="IPR038718">
    <property type="entry name" value="SNF2-like_sf"/>
</dbReference>
<evidence type="ECO:0000256" key="4">
    <source>
        <dbReference type="ARBA" id="ARBA00022840"/>
    </source>
</evidence>
<dbReference type="PANTHER" id="PTHR45766:SF6">
    <property type="entry name" value="SWI_SNF-RELATED MATRIX-ASSOCIATED ACTIN-DEPENDENT REGULATOR OF CHROMATIN SUBFAMILY A-LIKE PROTEIN 1"/>
    <property type="match status" value="1"/>
</dbReference>
<evidence type="ECO:0000256" key="1">
    <source>
        <dbReference type="ARBA" id="ARBA00022741"/>
    </source>
</evidence>
<keyword evidence="4" id="KW-0067">ATP-binding</keyword>
<gene>
    <name evidence="7" type="primary">rapA</name>
    <name evidence="7" type="ORF">BN983_02600</name>
</gene>
<name>A0A024P6P6_9BACI</name>
<dbReference type="SMART" id="SM00490">
    <property type="entry name" value="HELICc"/>
    <property type="match status" value="1"/>
</dbReference>
<comment type="caution">
    <text evidence="7">The sequence shown here is derived from an EMBL/GenBank/DDBJ whole genome shotgun (WGS) entry which is preliminary data.</text>
</comment>
<dbReference type="PROSITE" id="PS51192">
    <property type="entry name" value="HELICASE_ATP_BIND_1"/>
    <property type="match status" value="1"/>
</dbReference>
<dbReference type="SUPFAM" id="SSF52540">
    <property type="entry name" value="P-loop containing nucleoside triphosphate hydrolases"/>
    <property type="match status" value="2"/>
</dbReference>